<dbReference type="PANTHER" id="PTHR33608:SF14">
    <property type="entry name" value="POSSIBLE CONSERVED SECRETED PROTEIN"/>
    <property type="match status" value="1"/>
</dbReference>
<keyword evidence="2" id="KW-1133">Transmembrane helix</keyword>
<feature type="domain" description="DUF58" evidence="3">
    <location>
        <begin position="214"/>
        <end position="386"/>
    </location>
</feature>
<keyword evidence="7" id="KW-1185">Reference proteome</keyword>
<sequence length="448" mass="46894">MSVPDTSHARPGAGSDTAPVWVRNPALVFGLAAGVFLAGLGLVAGRPELAVVALPALVTAGFGARGRRSGLGIGGGAPVRTTTELAPSDSGRGVRYRTEVTATDPAEAVAVEFRVAGDRRHVVVVDARTAARLSGTVPVTHSGPQEILRTHVSLLGPGGTALSAPAAGPVASAVVPPPHLPVQHLPMPHRVTGISGAHDSARPGDGGEFRDVAAFTPGDRLRRIDWRRTARRAERPGDLYVRRTFATADALVVLVVDGRDDLGPDVTRWSGARHGAHETTSLDLAREAALSLATAYVGAGDRVGFRALGGAARSVEPGGGTRHLERLRSTIATVTPTGDADGPTRMPLVPAASLVVVLSTFLDDQPATMATTWAATGHRVVAVDVLPTPDLRRASRHERLAFRLLALEREDRLAEMTATGVERISWQRDDGSSPAVQLRLLSRPRRAG</sequence>
<reference evidence="5 7" key="3">
    <citation type="submission" date="2021-01" db="EMBL/GenBank/DDBJ databases">
        <title>Sequencing the genomes of 1000 actinobacteria strains.</title>
        <authorList>
            <person name="Klenk H.-P."/>
        </authorList>
    </citation>
    <scope>NUCLEOTIDE SEQUENCE [LARGE SCALE GENOMIC DNA]</scope>
    <source>
        <strain evidence="5 7">DSM 20542</strain>
    </source>
</reference>
<dbReference type="RefSeq" id="WP_175328134.1">
    <property type="nucleotide sequence ID" value="NZ_BMOI01000002.1"/>
</dbReference>
<keyword evidence="2" id="KW-0812">Transmembrane</keyword>
<feature type="transmembrane region" description="Helical" evidence="2">
    <location>
        <begin position="26"/>
        <end position="45"/>
    </location>
</feature>
<feature type="region of interest" description="Disordered" evidence="1">
    <location>
        <begin position="74"/>
        <end position="94"/>
    </location>
</feature>
<evidence type="ECO:0000313" key="4">
    <source>
        <dbReference type="EMBL" id="GGK92624.1"/>
    </source>
</evidence>
<comment type="caution">
    <text evidence="4">The sequence shown here is derived from an EMBL/GenBank/DDBJ whole genome shotgun (WGS) entry which is preliminary data.</text>
</comment>
<reference evidence="4" key="1">
    <citation type="journal article" date="2014" name="Int. J. Syst. Evol. Microbiol.">
        <title>Complete genome sequence of Corynebacterium casei LMG S-19264T (=DSM 44701T), isolated from a smear-ripened cheese.</title>
        <authorList>
            <consortium name="US DOE Joint Genome Institute (JGI-PGF)"/>
            <person name="Walter F."/>
            <person name="Albersmeier A."/>
            <person name="Kalinowski J."/>
            <person name="Ruckert C."/>
        </authorList>
    </citation>
    <scope>NUCLEOTIDE SEQUENCE</scope>
    <source>
        <strain evidence="4">JCM 1480</strain>
    </source>
</reference>
<dbReference type="InterPro" id="IPR002881">
    <property type="entry name" value="DUF58"/>
</dbReference>
<evidence type="ECO:0000313" key="6">
    <source>
        <dbReference type="Proteomes" id="UP000648535"/>
    </source>
</evidence>
<dbReference type="EMBL" id="BMOI01000002">
    <property type="protein sequence ID" value="GGK92624.1"/>
    <property type="molecule type" value="Genomic_DNA"/>
</dbReference>
<evidence type="ECO:0000256" key="2">
    <source>
        <dbReference type="SAM" id="Phobius"/>
    </source>
</evidence>
<dbReference type="Proteomes" id="UP000648535">
    <property type="component" value="Unassembled WGS sequence"/>
</dbReference>
<dbReference type="Pfam" id="PF01882">
    <property type="entry name" value="DUF58"/>
    <property type="match status" value="1"/>
</dbReference>
<dbReference type="EMBL" id="JAFBCG010000001">
    <property type="protein sequence ID" value="MBM7802418.1"/>
    <property type="molecule type" value="Genomic_DNA"/>
</dbReference>
<reference evidence="4" key="2">
    <citation type="submission" date="2020-09" db="EMBL/GenBank/DDBJ databases">
        <authorList>
            <person name="Sun Q."/>
            <person name="Ohkuma M."/>
        </authorList>
    </citation>
    <scope>NUCLEOTIDE SEQUENCE</scope>
    <source>
        <strain evidence="4">JCM 1480</strain>
    </source>
</reference>
<protein>
    <submittedName>
        <fullName evidence="5">Uncharacterized protein (DUF58 family)</fullName>
    </submittedName>
</protein>
<gene>
    <name evidence="4" type="ORF">GCM10009769_08550</name>
    <name evidence="5" type="ORF">JOE58_001669</name>
</gene>
<evidence type="ECO:0000259" key="3">
    <source>
        <dbReference type="Pfam" id="PF01882"/>
    </source>
</evidence>
<dbReference type="Proteomes" id="UP000746584">
    <property type="component" value="Unassembled WGS sequence"/>
</dbReference>
<evidence type="ECO:0000313" key="5">
    <source>
        <dbReference type="EMBL" id="MBM7802418.1"/>
    </source>
</evidence>
<evidence type="ECO:0000256" key="1">
    <source>
        <dbReference type="SAM" id="MobiDB-lite"/>
    </source>
</evidence>
<evidence type="ECO:0000313" key="7">
    <source>
        <dbReference type="Proteomes" id="UP000746584"/>
    </source>
</evidence>
<dbReference type="AlphaFoldDB" id="A0A8H9G851"/>
<proteinExistence type="predicted"/>
<dbReference type="PANTHER" id="PTHR33608">
    <property type="entry name" value="BLL2464 PROTEIN"/>
    <property type="match status" value="1"/>
</dbReference>
<name>A0A8H9G851_9MICO</name>
<organism evidence="4 6">
    <name type="scientific">Curtobacterium luteum</name>
    <dbReference type="NCBI Taxonomy" id="33881"/>
    <lineage>
        <taxon>Bacteria</taxon>
        <taxon>Bacillati</taxon>
        <taxon>Actinomycetota</taxon>
        <taxon>Actinomycetes</taxon>
        <taxon>Micrococcales</taxon>
        <taxon>Microbacteriaceae</taxon>
        <taxon>Curtobacterium</taxon>
    </lineage>
</organism>
<accession>A0A8H9G851</accession>
<keyword evidence="2" id="KW-0472">Membrane</keyword>